<evidence type="ECO:0000313" key="1">
    <source>
        <dbReference type="EMBL" id="AXS01058.1"/>
    </source>
</evidence>
<reference evidence="1" key="1">
    <citation type="journal article" date="2018" name="PLoS ONE">
        <title>Genomic analysis of an Argentinean isolate of Spodoptera frugiperda granulovirus reveals that various baculoviruses code for Lef-7 proteins with three F-box domains.</title>
        <authorList>
            <person name="Ferrelli M.L."/>
            <person name="Pidre M.L."/>
            <person name="Ghiringhelli P.D."/>
            <person name="Torres S."/>
            <person name="Fabre M.L."/>
            <person name="Masson T."/>
            <person name="Cedola M.T."/>
            <person name="Sciocco-Cap A."/>
            <person name="Romanowski V."/>
        </authorList>
    </citation>
    <scope>NUCLEOTIDE SEQUENCE</scope>
    <source>
        <strain evidence="1">ARG</strain>
    </source>
</reference>
<name>A0A346QVV8_9BBAC</name>
<proteinExistence type="predicted"/>
<accession>A0A346QVV8</accession>
<protein>
    <submittedName>
        <fullName evidence="1">ORF039</fullName>
    </submittedName>
</protein>
<dbReference type="EMBL" id="MH170055">
    <property type="protein sequence ID" value="AXS01058.1"/>
    <property type="molecule type" value="Genomic_DNA"/>
</dbReference>
<organism evidence="1">
    <name type="scientific">Spodoptera frugiperda granulovirus</name>
    <dbReference type="NCBI Taxonomy" id="307454"/>
    <lineage>
        <taxon>Viruses</taxon>
        <taxon>Viruses incertae sedis</taxon>
        <taxon>Naldaviricetes</taxon>
        <taxon>Lefavirales</taxon>
        <taxon>Baculoviridae</taxon>
        <taxon>Betabaculovirus</taxon>
        <taxon>Betabaculovirus spofrugiperdae</taxon>
    </lineage>
</organism>
<sequence length="79" mass="9790">MEEYAQYLFVSFERWNDEERSSSDDHRQKLRLLDDLYDVVSEFMDKRLRKYRKIDQMNRILFGEEVDEHNKTTTVTFTM</sequence>